<evidence type="ECO:0000256" key="1">
    <source>
        <dbReference type="ARBA" id="ARBA00022737"/>
    </source>
</evidence>
<dbReference type="NCBIfam" id="TIGR03696">
    <property type="entry name" value="Rhs_assc_core"/>
    <property type="match status" value="1"/>
</dbReference>
<evidence type="ECO:0000313" key="3">
    <source>
        <dbReference type="EMBL" id="SFK76022.1"/>
    </source>
</evidence>
<accession>A0A1I4C4L9</accession>
<keyword evidence="1" id="KW-0677">Repeat</keyword>
<dbReference type="RefSeq" id="WP_258957891.1">
    <property type="nucleotide sequence ID" value="NZ_FORT01000019.1"/>
</dbReference>
<dbReference type="InterPro" id="IPR022385">
    <property type="entry name" value="Rhs_assc_core"/>
</dbReference>
<dbReference type="PANTHER" id="PTHR32305:SF15">
    <property type="entry name" value="PROTEIN RHSA-RELATED"/>
    <property type="match status" value="1"/>
</dbReference>
<dbReference type="PANTHER" id="PTHR32305">
    <property type="match status" value="1"/>
</dbReference>
<gene>
    <name evidence="3" type="ORF">SAMN05518846_11965</name>
</gene>
<dbReference type="Gene3D" id="2.180.10.10">
    <property type="entry name" value="RHS repeat-associated core"/>
    <property type="match status" value="1"/>
</dbReference>
<dbReference type="NCBIfam" id="TIGR01643">
    <property type="entry name" value="YD_repeat_2x"/>
    <property type="match status" value="2"/>
</dbReference>
<feature type="domain" description="Teneurin-like YD-shell" evidence="2">
    <location>
        <begin position="849"/>
        <end position="1085"/>
    </location>
</feature>
<dbReference type="InterPro" id="IPR050708">
    <property type="entry name" value="T6SS_VgrG/RHS"/>
</dbReference>
<sequence>MRYRLLQRVNYPVEGLTMTYTYNPYQPDTTNFLNPSQVRLFYDEEKLTYSAYPPVTAVNFRFSQTTHPDTQESKTYSFTKYYPLTNKEIWKTPKAESTRLKNQSIRDGSVVVTQTKQAGLPSIERTFALNEDRTFLPRSVKTYVGTGADTDTIEGQLTLAEDGKEYRYAPATYTSYLYEGKATKPRFAFSFVGRPASMTDNADVYAFLLGPTSANLPRVKARLAPYAEVTEYGYNIYGDVLKEVDPKGNITTRQYLPATSTFLRLPSEVKKTAAGNASHYHQETYTYQDNLLATEKIVDSYPDGVGVKVDQVDRSYTYTNKLIATVTETSTSADAKTVTQTINSYDDLGLYPKSISMKIETSPNVQTNLTHFFIYDAMGRLQTRVYPDQSYVQYQYDTLGRPVSEQFTNEGQTRTITYTYEDGARKVTTSLPDGTKTFTHFTPYGEVEYKGQVGTDGTVRPLLYNTFSLDGNHLVSSEPYALKDRATTYVYNQDGTVWQKKDPTGTTVYLAANTMGDGTNYLPAMTTLTVEPNGLQTTAYNDRHGQLEKQVSRTSDGTQSRTLLFSRNDFDQVIRQTEKDHTGSTRAWSYRYTNNGQLVYILDPEQNTYQYEYDSLGNLATVTENKTLTTKNHYNALSWKMSEQDVPSGAVESYTYNVNGKPATFTDKAGNRHEYSYTPFYDLATLQTKNGAGTVTNKETKEYYPNTSFVKKETNSNGSNVNPTSPTYRETSYTYDPLQRMNSVTAFGRSYLLGYNDRDDLMDTLTYPDDSQVTYAYDTAERLQEVNSPLAGVIKYDYHTDNTGESYQIEYPNGLLIDRKIDSFGQVENVTQSKNQVPVWKESNQYSFGNVIDIQRNGTDYSYEYDKVDRLTKETLPGTTNYYSYDGRGNRSAFEGKQLVENGNVTYTFDERNRLRGTANAKTWETSAYTYYGDGLRATKVENGNETKYVYLNGKVIEELDAAGNVIGRNVWGNELLFRQDFLAGKGGYYGYNSHGDVVSITNGSGNDLNTYEYDTWGNVVSKTEGMSNPFKYSGEIYDENTGLYYLRARYYDPSVGRFISEDTYKGQVDNPLSLNRYTYTHNNPLRYFDPTGHITVEEGWNSFKKGWEKFTDSKSYEPAINALTDPKSYVPLTRELVGPESFDTLTDGQITFGDAKAAGMATFSFFMGRLKVLDKIGEVGKLTYLGNKTWKSSQGLIYGYDRNYGNRVKHVLEHTKPNPNKANHTVFSDNKTEVLSLVDEAWALKKTPVPGDPGAYIVDMGRKIGTQGETKIRIVVKPGTSEIITAYPVR</sequence>
<dbReference type="InterPro" id="IPR006530">
    <property type="entry name" value="YD"/>
</dbReference>
<name>A0A1I4C4L9_9BACL</name>
<organism evidence="3 4">
    <name type="scientific">Brevibacillus centrosporus</name>
    <dbReference type="NCBI Taxonomy" id="54910"/>
    <lineage>
        <taxon>Bacteria</taxon>
        <taxon>Bacillati</taxon>
        <taxon>Bacillota</taxon>
        <taxon>Bacilli</taxon>
        <taxon>Bacillales</taxon>
        <taxon>Paenibacillaceae</taxon>
        <taxon>Brevibacillus</taxon>
    </lineage>
</organism>
<keyword evidence="4" id="KW-1185">Reference proteome</keyword>
<protein>
    <submittedName>
        <fullName evidence="3">RHS repeat-associated core domain-containing protein</fullName>
    </submittedName>
</protein>
<proteinExistence type="predicted"/>
<evidence type="ECO:0000259" key="2">
    <source>
        <dbReference type="Pfam" id="PF25023"/>
    </source>
</evidence>
<dbReference type="InterPro" id="IPR056823">
    <property type="entry name" value="TEN-like_YD-shell"/>
</dbReference>
<dbReference type="Proteomes" id="UP000198915">
    <property type="component" value="Unassembled WGS sequence"/>
</dbReference>
<dbReference type="STRING" id="1884381.SAMN05518846_11965"/>
<reference evidence="4" key="1">
    <citation type="submission" date="2016-10" db="EMBL/GenBank/DDBJ databases">
        <authorList>
            <person name="Varghese N."/>
            <person name="Submissions S."/>
        </authorList>
    </citation>
    <scope>NUCLEOTIDE SEQUENCE [LARGE SCALE GENOMIC DNA]</scope>
    <source>
        <strain evidence="4">OK042</strain>
    </source>
</reference>
<dbReference type="EMBL" id="FORT01000019">
    <property type="protein sequence ID" value="SFK76022.1"/>
    <property type="molecule type" value="Genomic_DNA"/>
</dbReference>
<evidence type="ECO:0000313" key="4">
    <source>
        <dbReference type="Proteomes" id="UP000198915"/>
    </source>
</evidence>
<dbReference type="Pfam" id="PF25023">
    <property type="entry name" value="TEN_YD-shell"/>
    <property type="match status" value="1"/>
</dbReference>